<accession>A0ABQ1VR70</accession>
<comment type="caution">
    <text evidence="2">The sequence shown here is derived from an EMBL/GenBank/DDBJ whole genome shotgun (WGS) entry which is preliminary data.</text>
</comment>
<name>A0ABQ1VR70_9BACL</name>
<evidence type="ECO:0000313" key="3">
    <source>
        <dbReference type="Proteomes" id="UP000608420"/>
    </source>
</evidence>
<dbReference type="Proteomes" id="UP000608420">
    <property type="component" value="Unassembled WGS sequence"/>
</dbReference>
<gene>
    <name evidence="2" type="ORF">GCM10010913_08130</name>
</gene>
<protein>
    <submittedName>
        <fullName evidence="2">Uncharacterized protein</fullName>
    </submittedName>
</protein>
<dbReference type="EMBL" id="BMIW01000004">
    <property type="protein sequence ID" value="GGF89092.1"/>
    <property type="molecule type" value="Genomic_DNA"/>
</dbReference>
<organism evidence="2 3">
    <name type="scientific">Paenibacillus aceti</name>
    <dbReference type="NCBI Taxonomy" id="1820010"/>
    <lineage>
        <taxon>Bacteria</taxon>
        <taxon>Bacillati</taxon>
        <taxon>Bacillota</taxon>
        <taxon>Bacilli</taxon>
        <taxon>Bacillales</taxon>
        <taxon>Paenibacillaceae</taxon>
        <taxon>Paenibacillus</taxon>
    </lineage>
</organism>
<sequence>MSKRLKGLPLWRQYLAIEVIDRILSPEVLSEDNLIVYTPMPPKKCSPEKNLNSREQSQVPGERNEVSKYKQFTDDTALTILQSP</sequence>
<feature type="compositionally biased region" description="Polar residues" evidence="1">
    <location>
        <begin position="49"/>
        <end position="59"/>
    </location>
</feature>
<reference evidence="3" key="1">
    <citation type="journal article" date="2019" name="Int. J. Syst. Evol. Microbiol.">
        <title>The Global Catalogue of Microorganisms (GCM) 10K type strain sequencing project: providing services to taxonomists for standard genome sequencing and annotation.</title>
        <authorList>
            <consortium name="The Broad Institute Genomics Platform"/>
            <consortium name="The Broad Institute Genome Sequencing Center for Infectious Disease"/>
            <person name="Wu L."/>
            <person name="Ma J."/>
        </authorList>
    </citation>
    <scope>NUCLEOTIDE SEQUENCE [LARGE SCALE GENOMIC DNA]</scope>
    <source>
        <strain evidence="3">CGMCC 1.15420</strain>
    </source>
</reference>
<evidence type="ECO:0000256" key="1">
    <source>
        <dbReference type="SAM" id="MobiDB-lite"/>
    </source>
</evidence>
<proteinExistence type="predicted"/>
<keyword evidence="3" id="KW-1185">Reference proteome</keyword>
<evidence type="ECO:0000313" key="2">
    <source>
        <dbReference type="EMBL" id="GGF89092.1"/>
    </source>
</evidence>
<feature type="region of interest" description="Disordered" evidence="1">
    <location>
        <begin position="42"/>
        <end position="68"/>
    </location>
</feature>